<evidence type="ECO:0000256" key="1">
    <source>
        <dbReference type="ARBA" id="ARBA00022692"/>
    </source>
</evidence>
<keyword evidence="3 6" id="KW-0175">Coiled coil</keyword>
<dbReference type="InterPro" id="IPR010379">
    <property type="entry name" value="EzrA"/>
</dbReference>
<evidence type="ECO:0000256" key="6">
    <source>
        <dbReference type="HAMAP-Rule" id="MF_00728"/>
    </source>
</evidence>
<accession>A0A0R1H5G6</accession>
<evidence type="ECO:0000313" key="9">
    <source>
        <dbReference type="Proteomes" id="UP000050909"/>
    </source>
</evidence>
<sequence length="570" mass="65213">MSLPQTIIIISLVLLILIVLIGVVVYNSRLRRKIEQLQSELLELNFAPIEDQITRLNAMSLSGESLSTFTTWRLVFEKVKKTKLPELTQQLTDAEADNGHYSIFSTRRLVNSVNKELTESKDDLVNTAAVFEQLLQSNRENETQLNTLLNRYQTMRKAVLSNSFKYGVALDQLEDKLTEMETDFDTVKNLSSQGDHVEAKRVLTRLNASLTTLDDILPVLERAEQELSDEFPAQLKEITTAYKDMLADKYNFPGTDILEEIKRLQEDLQKARNLQTNLDVGELQESNELVSNQIDGLYERLEREIKARKVVDKETDLLVKQFSQSELESTKLIKKLDHIDQSYQLTHGELPEANQLADEVKQMSADFTTDQERVAAGKAVFSNVQVDYERITKRLIAIQKRQQEISTDVDGLYEAERIAKGSLDNFAQEVSLIKRKIDRQALPGLPTNFIDFYQVVVNEIGELNTELERVRINLESISNKLILIQEDVNRLNSETAEITSSANLVELTVQYANKYIGDGRIKEAIAEAMRQYQQEYTYKRALDTIATALEEVEPGAFNRIEHDYYAQNDK</sequence>
<feature type="topological domain" description="Extracellular" evidence="6">
    <location>
        <begin position="1"/>
        <end position="7"/>
    </location>
</feature>
<dbReference type="GO" id="GO:0000917">
    <property type="term" value="P:division septum assembly"/>
    <property type="evidence" value="ECO:0007669"/>
    <property type="project" value="UniProtKB-KW"/>
</dbReference>
<evidence type="ECO:0000256" key="3">
    <source>
        <dbReference type="ARBA" id="ARBA00023054"/>
    </source>
</evidence>
<evidence type="ECO:0000256" key="2">
    <source>
        <dbReference type="ARBA" id="ARBA00022989"/>
    </source>
</evidence>
<feature type="transmembrane region" description="Helical" evidence="7">
    <location>
        <begin position="6"/>
        <end position="26"/>
    </location>
</feature>
<keyword evidence="5 6" id="KW-0717">Septation</keyword>
<comment type="caution">
    <text evidence="8">The sequence shown here is derived from an EMBL/GenBank/DDBJ whole genome shotgun (WGS) entry which is preliminary data.</text>
</comment>
<organism evidence="8 9">
    <name type="scientific">Amylolactobacillus amylotrophicus DSM 20534</name>
    <dbReference type="NCBI Taxonomy" id="1423722"/>
    <lineage>
        <taxon>Bacteria</taxon>
        <taxon>Bacillati</taxon>
        <taxon>Bacillota</taxon>
        <taxon>Bacilli</taxon>
        <taxon>Lactobacillales</taxon>
        <taxon>Lactobacillaceae</taxon>
        <taxon>Amylolactobacillus</taxon>
    </lineage>
</organism>
<reference evidence="8 9" key="1">
    <citation type="journal article" date="2015" name="Genome Announc.">
        <title>Expanding the biotechnology potential of lactobacilli through comparative genomics of 213 strains and associated genera.</title>
        <authorList>
            <person name="Sun Z."/>
            <person name="Harris H.M."/>
            <person name="McCann A."/>
            <person name="Guo C."/>
            <person name="Argimon S."/>
            <person name="Zhang W."/>
            <person name="Yang X."/>
            <person name="Jeffery I.B."/>
            <person name="Cooney J.C."/>
            <person name="Kagawa T.F."/>
            <person name="Liu W."/>
            <person name="Song Y."/>
            <person name="Salvetti E."/>
            <person name="Wrobel A."/>
            <person name="Rasinkangas P."/>
            <person name="Parkhill J."/>
            <person name="Rea M.C."/>
            <person name="O'Sullivan O."/>
            <person name="Ritari J."/>
            <person name="Douillard F.P."/>
            <person name="Paul Ross R."/>
            <person name="Yang R."/>
            <person name="Briner A.E."/>
            <person name="Felis G.E."/>
            <person name="de Vos W.M."/>
            <person name="Barrangou R."/>
            <person name="Klaenhammer T.R."/>
            <person name="Caufield P.W."/>
            <person name="Cui Y."/>
            <person name="Zhang H."/>
            <person name="O'Toole P.W."/>
        </authorList>
    </citation>
    <scope>NUCLEOTIDE SEQUENCE [LARGE SCALE GENOMIC DNA]</scope>
    <source>
        <strain evidence="8 9">DSM 20534</strain>
    </source>
</reference>
<dbReference type="RefSeq" id="WP_056946049.1">
    <property type="nucleotide sequence ID" value="NZ_AZCV01000001.1"/>
</dbReference>
<comment type="similarity">
    <text evidence="6">Belongs to the EzrA family.</text>
</comment>
<comment type="subcellular location">
    <subcellularLocation>
        <location evidence="6">Cell membrane</location>
        <topology evidence="6">Single-pass membrane protein</topology>
    </subcellularLocation>
    <text evidence="6">Colocalized with FtsZ to the nascent septal site.</text>
</comment>
<dbReference type="GO" id="GO:0005886">
    <property type="term" value="C:plasma membrane"/>
    <property type="evidence" value="ECO:0007669"/>
    <property type="project" value="UniProtKB-SubCell"/>
</dbReference>
<keyword evidence="9" id="KW-1185">Reference proteome</keyword>
<proteinExistence type="inferred from homology"/>
<dbReference type="NCBIfam" id="NF003409">
    <property type="entry name" value="PRK04778.1-3"/>
    <property type="match status" value="1"/>
</dbReference>
<dbReference type="GO" id="GO:0000921">
    <property type="term" value="P:septin ring assembly"/>
    <property type="evidence" value="ECO:0007669"/>
    <property type="project" value="InterPro"/>
</dbReference>
<feature type="coiled-coil region" evidence="6">
    <location>
        <begin position="460"/>
        <end position="494"/>
    </location>
</feature>
<dbReference type="Proteomes" id="UP000050909">
    <property type="component" value="Unassembled WGS sequence"/>
</dbReference>
<keyword evidence="4 6" id="KW-0472">Membrane</keyword>
<comment type="function">
    <text evidence="6">Negative regulator of FtsZ ring formation; modulates the frequency and position of FtsZ ring formation. Inhibits FtsZ ring formation at polar sites. Interacts either with FtsZ or with one of its binding partners to promote depolymerization.</text>
</comment>
<keyword evidence="6" id="KW-0132">Cell division</keyword>
<keyword evidence="6" id="KW-0131">Cell cycle</keyword>
<evidence type="ECO:0000313" key="8">
    <source>
        <dbReference type="EMBL" id="KRK38650.1"/>
    </source>
</evidence>
<dbReference type="HAMAP" id="MF_00728">
    <property type="entry name" value="EzrA"/>
    <property type="match status" value="1"/>
</dbReference>
<name>A0A0R1H5G6_9LACO</name>
<feature type="topological domain" description="Cytoplasmic" evidence="6">
    <location>
        <begin position="27"/>
        <end position="570"/>
    </location>
</feature>
<keyword evidence="6" id="KW-1003">Cell membrane</keyword>
<dbReference type="AlphaFoldDB" id="A0A0R1H5G6"/>
<evidence type="ECO:0000256" key="5">
    <source>
        <dbReference type="ARBA" id="ARBA00023210"/>
    </source>
</evidence>
<dbReference type="PATRIC" id="fig|1423722.3.peg.343"/>
<dbReference type="Pfam" id="PF06160">
    <property type="entry name" value="EzrA"/>
    <property type="match status" value="1"/>
</dbReference>
<keyword evidence="2 6" id="KW-1133">Transmembrane helix</keyword>
<keyword evidence="1 6" id="KW-0812">Transmembrane</keyword>
<protein>
    <recommendedName>
        <fullName evidence="6">Septation ring formation regulator EzrA</fullName>
    </recommendedName>
</protein>
<dbReference type="GO" id="GO:0005940">
    <property type="term" value="C:septin ring"/>
    <property type="evidence" value="ECO:0007669"/>
    <property type="project" value="InterPro"/>
</dbReference>
<evidence type="ECO:0000256" key="7">
    <source>
        <dbReference type="SAM" id="Phobius"/>
    </source>
</evidence>
<gene>
    <name evidence="6" type="primary">ezrA</name>
    <name evidence="8" type="ORF">FC62_GL000338</name>
</gene>
<evidence type="ECO:0000256" key="4">
    <source>
        <dbReference type="ARBA" id="ARBA00023136"/>
    </source>
</evidence>
<dbReference type="EMBL" id="AZCV01000001">
    <property type="protein sequence ID" value="KRK38650.1"/>
    <property type="molecule type" value="Genomic_DNA"/>
</dbReference>